<keyword evidence="2" id="KW-1133">Transmembrane helix</keyword>
<evidence type="ECO:0000313" key="5">
    <source>
        <dbReference type="Proteomes" id="UP000030656"/>
    </source>
</evidence>
<keyword evidence="3" id="KW-0732">Signal</keyword>
<keyword evidence="1" id="KW-0175">Coiled coil</keyword>
<feature type="coiled-coil region" evidence="1">
    <location>
        <begin position="72"/>
        <end position="99"/>
    </location>
</feature>
<keyword evidence="2" id="KW-0472">Membrane</keyword>
<dbReference type="Pfam" id="PF02009">
    <property type="entry name" value="RIFIN"/>
    <property type="match status" value="1"/>
</dbReference>
<feature type="transmembrane region" description="Helical" evidence="2">
    <location>
        <begin position="275"/>
        <end position="297"/>
    </location>
</feature>
<dbReference type="NCBIfam" id="TIGR01477">
    <property type="entry name" value="RIFIN"/>
    <property type="match status" value="1"/>
</dbReference>
<accession>A0A024VF58</accession>
<gene>
    <name evidence="4" type="ORF">PFFCH_05725</name>
</gene>
<name>A0A024VF58_PLAFA</name>
<dbReference type="OrthoDB" id="379152at2759"/>
<dbReference type="InterPro" id="IPR006373">
    <property type="entry name" value="VSA_Rifin"/>
</dbReference>
<organism evidence="4 5">
    <name type="scientific">Plasmodium falciparum FCH/4</name>
    <dbReference type="NCBI Taxonomy" id="1036724"/>
    <lineage>
        <taxon>Eukaryota</taxon>
        <taxon>Sar</taxon>
        <taxon>Alveolata</taxon>
        <taxon>Apicomplexa</taxon>
        <taxon>Aconoidasida</taxon>
        <taxon>Haemosporida</taxon>
        <taxon>Plasmodiidae</taxon>
        <taxon>Plasmodium</taxon>
        <taxon>Plasmodium (Laverania)</taxon>
    </lineage>
</organism>
<evidence type="ECO:0000313" key="4">
    <source>
        <dbReference type="EMBL" id="ETW26825.1"/>
    </source>
</evidence>
<reference evidence="4 5" key="2">
    <citation type="submission" date="2013-02" db="EMBL/GenBank/DDBJ databases">
        <title>The Genome Sequence of Plasmodium falciparum FCH/4.</title>
        <authorList>
            <consortium name="The Broad Institute Genome Sequencing Platform"/>
            <consortium name="The Broad Institute Genome Sequencing Center for Infectious Disease"/>
            <person name="Neafsey D."/>
            <person name="Cheeseman I."/>
            <person name="Volkman S."/>
            <person name="Adams J."/>
            <person name="Walker B."/>
            <person name="Young S.K."/>
            <person name="Zeng Q."/>
            <person name="Gargeya S."/>
            <person name="Fitzgerald M."/>
            <person name="Haas B."/>
            <person name="Abouelleil A."/>
            <person name="Alvarado L."/>
            <person name="Arachchi H.M."/>
            <person name="Berlin A.M."/>
            <person name="Chapman S.B."/>
            <person name="Dewar J."/>
            <person name="Goldberg J."/>
            <person name="Griggs A."/>
            <person name="Gujja S."/>
            <person name="Hansen M."/>
            <person name="Howarth C."/>
            <person name="Imamovic A."/>
            <person name="Larimer J."/>
            <person name="McCowan C."/>
            <person name="Murphy C."/>
            <person name="Neiman D."/>
            <person name="Pearson M."/>
            <person name="Priest M."/>
            <person name="Roberts A."/>
            <person name="Saif S."/>
            <person name="Shea T."/>
            <person name="Sisk P."/>
            <person name="Sykes S."/>
            <person name="Wortman J."/>
            <person name="Nusbaum C."/>
            <person name="Birren B."/>
        </authorList>
    </citation>
    <scope>NUCLEOTIDE SEQUENCE [LARGE SCALE GENOMIC DNA]</scope>
    <source>
        <strain evidence="4 5">FCH/4</strain>
    </source>
</reference>
<feature type="signal peptide" evidence="3">
    <location>
        <begin position="1"/>
        <end position="22"/>
    </location>
</feature>
<sequence length="317" mass="36118">MKLHYSKILLFSLPLNILVSSSYENNKNKPFITLHSPTTTSRVLSECDLYMSSYDNDPDMKSVKENFDRQTSQRFEEYNERMNRKRQKYKEQCDKDIQQIIVKDKMQKSLAEKVEKGCLMCACGLGGGVAPVWGLVSGLWYATWSQYVSAKVLEAGIKKGLDVGLIKVTEIVNEAIDSVNTIPIIDVGKLVSSGYFTDEMSLLDIFKYIKNYMYDIMTSDIYDKYSMGIKNISENPTWISRDYITKATDVLTAVAEGKASEATKLATTTATLNSAIIASFVAIVIIVLVMIIIYLILRYRRKKKMKKKRKYINLLKE</sequence>
<dbReference type="EMBL" id="KI928169">
    <property type="protein sequence ID" value="ETW26825.1"/>
    <property type="molecule type" value="Genomic_DNA"/>
</dbReference>
<evidence type="ECO:0008006" key="6">
    <source>
        <dbReference type="Google" id="ProtNLM"/>
    </source>
</evidence>
<protein>
    <recommendedName>
        <fullName evidence="6">Surface antigen</fullName>
    </recommendedName>
</protein>
<evidence type="ECO:0000256" key="1">
    <source>
        <dbReference type="SAM" id="Coils"/>
    </source>
</evidence>
<proteinExistence type="predicted"/>
<dbReference type="Proteomes" id="UP000030656">
    <property type="component" value="Unassembled WGS sequence"/>
</dbReference>
<keyword evidence="2" id="KW-0812">Transmembrane</keyword>
<evidence type="ECO:0000256" key="2">
    <source>
        <dbReference type="SAM" id="Phobius"/>
    </source>
</evidence>
<feature type="chain" id="PRO_5001539120" description="Surface antigen" evidence="3">
    <location>
        <begin position="23"/>
        <end position="317"/>
    </location>
</feature>
<reference evidence="4 5" key="1">
    <citation type="submission" date="2013-02" db="EMBL/GenBank/DDBJ databases">
        <title>The Genome Annotation of Plasmodium falciparum FCH/4.</title>
        <authorList>
            <consortium name="The Broad Institute Genome Sequencing Platform"/>
            <consortium name="The Broad Institute Genome Sequencing Center for Infectious Disease"/>
            <person name="Neafsey D."/>
            <person name="Hoffman S."/>
            <person name="Volkman S."/>
            <person name="Rosenthal P."/>
            <person name="Walker B."/>
            <person name="Young S.K."/>
            <person name="Zeng Q."/>
            <person name="Gargeya S."/>
            <person name="Fitzgerald M."/>
            <person name="Haas B."/>
            <person name="Abouelleil A."/>
            <person name="Allen A.W."/>
            <person name="Alvarado L."/>
            <person name="Arachchi H.M."/>
            <person name="Berlin A.M."/>
            <person name="Chapman S.B."/>
            <person name="Gainer-Dewar J."/>
            <person name="Goldberg J."/>
            <person name="Griggs A."/>
            <person name="Gujja S."/>
            <person name="Hansen M."/>
            <person name="Howarth C."/>
            <person name="Imamovic A."/>
            <person name="Ireland A."/>
            <person name="Larimer J."/>
            <person name="McCowan C."/>
            <person name="Murphy C."/>
            <person name="Pearson M."/>
            <person name="Poon T.W."/>
            <person name="Priest M."/>
            <person name="Roberts A."/>
            <person name="Saif S."/>
            <person name="Shea T."/>
            <person name="Sisk P."/>
            <person name="Sykes S."/>
            <person name="Wortman J."/>
            <person name="Nusbaum C."/>
            <person name="Birren B."/>
        </authorList>
    </citation>
    <scope>NUCLEOTIDE SEQUENCE [LARGE SCALE GENOMIC DNA]</scope>
    <source>
        <strain evidence="4 5">FCH/4</strain>
    </source>
</reference>
<evidence type="ECO:0000256" key="3">
    <source>
        <dbReference type="SAM" id="SignalP"/>
    </source>
</evidence>
<dbReference type="AlphaFoldDB" id="A0A024VF58"/>